<feature type="transmembrane region" description="Helical" evidence="3">
    <location>
        <begin position="140"/>
        <end position="157"/>
    </location>
</feature>
<evidence type="ECO:0000256" key="2">
    <source>
        <dbReference type="ARBA" id="ARBA00022803"/>
    </source>
</evidence>
<feature type="transmembrane region" description="Helical" evidence="3">
    <location>
        <begin position="169"/>
        <end position="196"/>
    </location>
</feature>
<keyword evidence="1" id="KW-0677">Repeat</keyword>
<feature type="transmembrane region" description="Helical" evidence="3">
    <location>
        <begin position="84"/>
        <end position="102"/>
    </location>
</feature>
<feature type="transmembrane region" description="Helical" evidence="3">
    <location>
        <begin position="354"/>
        <end position="372"/>
    </location>
</feature>
<dbReference type="EMBL" id="QFQP01000031">
    <property type="protein sequence ID" value="PZR07456.1"/>
    <property type="molecule type" value="Genomic_DNA"/>
</dbReference>
<feature type="transmembrane region" description="Helical" evidence="3">
    <location>
        <begin position="114"/>
        <end position="134"/>
    </location>
</feature>
<name>A0A2W5T5D9_9BACT</name>
<gene>
    <name evidence="4" type="ORF">DI536_27785</name>
</gene>
<feature type="transmembrane region" description="Helical" evidence="3">
    <location>
        <begin position="329"/>
        <end position="347"/>
    </location>
</feature>
<keyword evidence="3" id="KW-0472">Membrane</keyword>
<dbReference type="InterPro" id="IPR052346">
    <property type="entry name" value="O-mannosyl-transferase_TMTC"/>
</dbReference>
<proteinExistence type="predicted"/>
<dbReference type="InterPro" id="IPR011990">
    <property type="entry name" value="TPR-like_helical_dom_sf"/>
</dbReference>
<keyword evidence="3" id="KW-0812">Transmembrane</keyword>
<sequence>MLVSTALAAVGPFLPALNGTFLGWDDRRALVDFDGWRSGSWLESIRWAFTSLDMGMYRPLTWLSYRLDFALSGLEPAAFHRTNLVIHALVAGLAVAALRRWVAAARLELDERWAALVALAFAVHPLRVQVVAWVSARADALATAFFLVAVLAWLRFVETRSVGARVAWHVAFAGSLLCKPIALAAPVVFFIAGWWLTRRRPSFADVLIGLTMSAAISLPLALAKGVVHSGGGLPQLPASAAFTALHNSVQPLWKVLWPMSLGIAEPAWPFEPFEVPYVVGALAAVALATFIWSRRAQTPGLAVTALAWLALMGPMLGVVPFGYELTADRFSYLPTLALLPGALWLMSRLPRRQWLAVAAPVLLFWSVLAWQHTGVWQTSEQLWRYTLAQNPRSALALTGLGDDLLKQNRVAEGEALYLRAIEWLPPYEPTLLGLGFADLAQGRPHAAIPKLNRYIETHPENRAARRFLDAAEDARDALDAQRAQ</sequence>
<evidence type="ECO:0000313" key="5">
    <source>
        <dbReference type="Proteomes" id="UP000249061"/>
    </source>
</evidence>
<accession>A0A2W5T5D9</accession>
<dbReference type="Proteomes" id="UP000249061">
    <property type="component" value="Unassembled WGS sequence"/>
</dbReference>
<reference evidence="4 5" key="1">
    <citation type="submission" date="2017-08" db="EMBL/GenBank/DDBJ databases">
        <title>Infants hospitalized years apart are colonized by the same room-sourced microbial strains.</title>
        <authorList>
            <person name="Brooks B."/>
            <person name="Olm M.R."/>
            <person name="Firek B.A."/>
            <person name="Baker R."/>
            <person name="Thomas B.C."/>
            <person name="Morowitz M.J."/>
            <person name="Banfield J.F."/>
        </authorList>
    </citation>
    <scope>NUCLEOTIDE SEQUENCE [LARGE SCALE GENOMIC DNA]</scope>
    <source>
        <strain evidence="4">S2_003_000_R2_14</strain>
    </source>
</reference>
<evidence type="ECO:0000256" key="3">
    <source>
        <dbReference type="SAM" id="Phobius"/>
    </source>
</evidence>
<dbReference type="PANTHER" id="PTHR44227">
    <property type="match status" value="1"/>
</dbReference>
<evidence type="ECO:0000313" key="4">
    <source>
        <dbReference type="EMBL" id="PZR07456.1"/>
    </source>
</evidence>
<feature type="transmembrane region" description="Helical" evidence="3">
    <location>
        <begin position="202"/>
        <end position="223"/>
    </location>
</feature>
<dbReference type="Gene3D" id="1.25.40.10">
    <property type="entry name" value="Tetratricopeptide repeat domain"/>
    <property type="match status" value="1"/>
</dbReference>
<dbReference type="PANTHER" id="PTHR44227:SF3">
    <property type="entry name" value="PROTEIN O-MANNOSYL-TRANSFERASE TMTC4"/>
    <property type="match status" value="1"/>
</dbReference>
<dbReference type="AlphaFoldDB" id="A0A2W5T5D9"/>
<keyword evidence="3" id="KW-1133">Transmembrane helix</keyword>
<evidence type="ECO:0000256" key="1">
    <source>
        <dbReference type="ARBA" id="ARBA00022737"/>
    </source>
</evidence>
<comment type="caution">
    <text evidence="4">The sequence shown here is derived from an EMBL/GenBank/DDBJ whole genome shotgun (WGS) entry which is preliminary data.</text>
</comment>
<dbReference type="SUPFAM" id="SSF48452">
    <property type="entry name" value="TPR-like"/>
    <property type="match status" value="1"/>
</dbReference>
<feature type="transmembrane region" description="Helical" evidence="3">
    <location>
        <begin position="273"/>
        <end position="293"/>
    </location>
</feature>
<feature type="transmembrane region" description="Helical" evidence="3">
    <location>
        <begin position="300"/>
        <end position="323"/>
    </location>
</feature>
<protein>
    <submittedName>
        <fullName evidence="4">Uncharacterized protein</fullName>
    </submittedName>
</protein>
<organism evidence="4 5">
    <name type="scientific">Archangium gephyra</name>
    <dbReference type="NCBI Taxonomy" id="48"/>
    <lineage>
        <taxon>Bacteria</taxon>
        <taxon>Pseudomonadati</taxon>
        <taxon>Myxococcota</taxon>
        <taxon>Myxococcia</taxon>
        <taxon>Myxococcales</taxon>
        <taxon>Cystobacterineae</taxon>
        <taxon>Archangiaceae</taxon>
        <taxon>Archangium</taxon>
    </lineage>
</organism>
<keyword evidence="2" id="KW-0802">TPR repeat</keyword>